<dbReference type="AlphaFoldDB" id="A0A1T4Y6Y5"/>
<dbReference type="GeneID" id="93339226"/>
<protein>
    <submittedName>
        <fullName evidence="2">Uncharacterized protein</fullName>
    </submittedName>
</protein>
<keyword evidence="3" id="KW-1185">Reference proteome</keyword>
<feature type="compositionally biased region" description="Polar residues" evidence="1">
    <location>
        <begin position="54"/>
        <end position="67"/>
    </location>
</feature>
<evidence type="ECO:0000313" key="2">
    <source>
        <dbReference type="EMBL" id="SKA97549.1"/>
    </source>
</evidence>
<evidence type="ECO:0000313" key="3">
    <source>
        <dbReference type="Proteomes" id="UP000190286"/>
    </source>
</evidence>
<reference evidence="2 3" key="1">
    <citation type="submission" date="2017-02" db="EMBL/GenBank/DDBJ databases">
        <authorList>
            <person name="Peterson S.W."/>
        </authorList>
    </citation>
    <scope>NUCLEOTIDE SEQUENCE [LARGE SCALE GENOMIC DNA]</scope>
    <source>
        <strain evidence="2 3">ATCC 27749</strain>
    </source>
</reference>
<feature type="compositionally biased region" description="Low complexity" evidence="1">
    <location>
        <begin position="21"/>
        <end position="38"/>
    </location>
</feature>
<dbReference type="RefSeq" id="WP_143402792.1">
    <property type="nucleotide sequence ID" value="NZ_FUYF01000044.1"/>
</dbReference>
<dbReference type="EMBL" id="FUYF01000044">
    <property type="protein sequence ID" value="SKA97549.1"/>
    <property type="molecule type" value="Genomic_DNA"/>
</dbReference>
<proteinExistence type="predicted"/>
<sequence length="266" mass="29112">MKHPITKIILPITLSTLLLTGCQSPSTSGSSPSLSQPSTVIPSATVSPVPDEPASSTPMVENPQDTASEAEPSEDIMQKEIDTSDWMPADPFDIDLAEIEDFLNDSKLLGILSGRNTKVILSESDESRQYLRWAVSLCLTQAASDKGLPLQTNEDGVPYFPISDFEEAAYELFGIQYDFSSLAESASDRAPDGMLCVTWGYENSLAGTTIQENTLLKGNGEYSAILENQFYNPGEDSTVYLEQIVFSQNNSYRFSPIRISQVKSIQ</sequence>
<organism evidence="2 3">
    <name type="scientific">Gemmiger formicilis</name>
    <dbReference type="NCBI Taxonomy" id="745368"/>
    <lineage>
        <taxon>Bacteria</taxon>
        <taxon>Bacillati</taxon>
        <taxon>Bacillota</taxon>
        <taxon>Clostridia</taxon>
        <taxon>Eubacteriales</taxon>
        <taxon>Gemmiger</taxon>
    </lineage>
</organism>
<dbReference type="PROSITE" id="PS51257">
    <property type="entry name" value="PROKAR_LIPOPROTEIN"/>
    <property type="match status" value="1"/>
</dbReference>
<accession>A0A1T4Y6Y5</accession>
<evidence type="ECO:0000256" key="1">
    <source>
        <dbReference type="SAM" id="MobiDB-lite"/>
    </source>
</evidence>
<gene>
    <name evidence="2" type="ORF">SAMN02745178_02810</name>
</gene>
<name>A0A1T4Y6Y5_9FIRM</name>
<feature type="region of interest" description="Disordered" evidence="1">
    <location>
        <begin position="21"/>
        <end position="76"/>
    </location>
</feature>
<dbReference type="Proteomes" id="UP000190286">
    <property type="component" value="Unassembled WGS sequence"/>
</dbReference>